<dbReference type="InterPro" id="IPR050546">
    <property type="entry name" value="Glycosyl_Hydrlase_16"/>
</dbReference>
<evidence type="ECO:0000256" key="1">
    <source>
        <dbReference type="ARBA" id="ARBA00000822"/>
    </source>
</evidence>
<evidence type="ECO:0000256" key="2">
    <source>
        <dbReference type="ARBA" id="ARBA00004191"/>
    </source>
</evidence>
<feature type="active site" description="Proton donor" evidence="20">
    <location>
        <position position="135"/>
    </location>
</feature>
<dbReference type="AlphaFoldDB" id="A0A9W9MC17"/>
<protein>
    <recommendedName>
        <fullName evidence="19">Crh-like protein</fullName>
        <ecNumber evidence="19">3.2.-.-</ecNumber>
    </recommendedName>
</protein>
<keyword evidence="6" id="KW-0336">GPI-anchor</keyword>
<accession>A0A9W9MC17</accession>
<dbReference type="EMBL" id="JAPQKR010000015">
    <property type="protein sequence ID" value="KAJ5194767.1"/>
    <property type="molecule type" value="Genomic_DNA"/>
</dbReference>
<evidence type="ECO:0000256" key="9">
    <source>
        <dbReference type="ARBA" id="ARBA00022729"/>
    </source>
</evidence>
<keyword evidence="9 23" id="KW-0732">Signal</keyword>
<evidence type="ECO:0000256" key="6">
    <source>
        <dbReference type="ARBA" id="ARBA00022622"/>
    </source>
</evidence>
<keyword evidence="26" id="KW-1185">Reference proteome</keyword>
<dbReference type="GO" id="GO:0016757">
    <property type="term" value="F:glycosyltransferase activity"/>
    <property type="evidence" value="ECO:0007669"/>
    <property type="project" value="UniProtKB-KW"/>
</dbReference>
<keyword evidence="11 19" id="KW-0472">Membrane</keyword>
<evidence type="ECO:0000256" key="13">
    <source>
        <dbReference type="ARBA" id="ARBA00023180"/>
    </source>
</evidence>
<evidence type="ECO:0000256" key="12">
    <source>
        <dbReference type="ARBA" id="ARBA00023157"/>
    </source>
</evidence>
<dbReference type="GO" id="GO:0005975">
    <property type="term" value="P:carbohydrate metabolic process"/>
    <property type="evidence" value="ECO:0007669"/>
    <property type="project" value="InterPro"/>
</dbReference>
<keyword evidence="10 19" id="KW-0378">Hydrolase</keyword>
<evidence type="ECO:0000256" key="21">
    <source>
        <dbReference type="PIRSR" id="PIRSR037299-2"/>
    </source>
</evidence>
<dbReference type="PANTHER" id="PTHR10963:SF68">
    <property type="entry name" value="GLYCOSIDASE CRH1-RELATED"/>
    <property type="match status" value="1"/>
</dbReference>
<evidence type="ECO:0000256" key="4">
    <source>
        <dbReference type="ARBA" id="ARBA00022475"/>
    </source>
</evidence>
<keyword evidence="5" id="KW-0964">Secreted</keyword>
<dbReference type="PANTHER" id="PTHR10963">
    <property type="entry name" value="GLYCOSYL HYDROLASE-RELATED"/>
    <property type="match status" value="1"/>
</dbReference>
<keyword evidence="4" id="KW-1003">Cell membrane</keyword>
<dbReference type="PROSITE" id="PS51762">
    <property type="entry name" value="GH16_2"/>
    <property type="match status" value="1"/>
</dbReference>
<feature type="signal peptide" evidence="23">
    <location>
        <begin position="1"/>
        <end position="20"/>
    </location>
</feature>
<comment type="subcellular location">
    <subcellularLocation>
        <location evidence="3">Cell membrane</location>
        <topology evidence="3">Lipid-anchor</topology>
        <topology evidence="3">GPI-anchor</topology>
    </subcellularLocation>
    <subcellularLocation>
        <location evidence="2">Secreted</location>
        <location evidence="2">Cell wall</location>
    </subcellularLocation>
</comment>
<evidence type="ECO:0000259" key="24">
    <source>
        <dbReference type="PROSITE" id="PS51762"/>
    </source>
</evidence>
<dbReference type="FunFam" id="2.60.120.200:FF:000152">
    <property type="entry name" value="Cell wall glucanase"/>
    <property type="match status" value="1"/>
</dbReference>
<evidence type="ECO:0000256" key="5">
    <source>
        <dbReference type="ARBA" id="ARBA00022512"/>
    </source>
</evidence>
<reference evidence="25" key="2">
    <citation type="journal article" date="2023" name="IMA Fungus">
        <title>Comparative genomic study of the Penicillium genus elucidates a diverse pangenome and 15 lateral gene transfer events.</title>
        <authorList>
            <person name="Petersen C."/>
            <person name="Sorensen T."/>
            <person name="Nielsen M.R."/>
            <person name="Sondergaard T.E."/>
            <person name="Sorensen J.L."/>
            <person name="Fitzpatrick D.A."/>
            <person name="Frisvad J.C."/>
            <person name="Nielsen K.L."/>
        </authorList>
    </citation>
    <scope>NUCLEOTIDE SEQUENCE</scope>
    <source>
        <strain evidence="25">IBT 15544</strain>
    </source>
</reference>
<dbReference type="GeneID" id="83182568"/>
<dbReference type="SUPFAM" id="SSF49899">
    <property type="entry name" value="Concanavalin A-like lectins/glucanases"/>
    <property type="match status" value="1"/>
</dbReference>
<keyword evidence="15" id="KW-0326">Glycosidase</keyword>
<dbReference type="OrthoDB" id="4781at2759"/>
<evidence type="ECO:0000256" key="15">
    <source>
        <dbReference type="ARBA" id="ARBA00023295"/>
    </source>
</evidence>
<comment type="caution">
    <text evidence="25">The sequence shown here is derived from an EMBL/GenBank/DDBJ whole genome shotgun (WGS) entry which is preliminary data.</text>
</comment>
<dbReference type="Gene3D" id="2.60.120.200">
    <property type="match status" value="1"/>
</dbReference>
<dbReference type="Proteomes" id="UP001150904">
    <property type="component" value="Unassembled WGS sequence"/>
</dbReference>
<dbReference type="InterPro" id="IPR013320">
    <property type="entry name" value="ConA-like_dom_sf"/>
</dbReference>
<keyword evidence="14" id="KW-0449">Lipoprotein</keyword>
<sequence>MVSYMKWAALILATAQLGYAQTYTSCNPTKSNILQPEVQPKTCPADTGLDKWEYNIDFTVGSSAFAKWNTTAGTVESTSLGAKFTISEEGDAPTIESEFYIFFGHIDVKLRAANGTGIISTYILESDDLDEIDWEQISTYDTEIQTNYFGKGNTTTYNRATTVTVSDPEITFHTYSVDWTSSRIEWLLDGEVVRTVEYADALSGKNFPQTPMRIRIGIWAGGDPDNSEGTIEWAGGETDYTDGPFTMYVESINITNYTPAQHYKYTDKTGAYTSIKSYNSTVSNSTSSSSMSSSSSIARIVSSSAAGATTSAASAASASASAAAYSGASALTYSSLFMASVVAFIVGALQM</sequence>
<keyword evidence="7" id="KW-0328">Glycosyltransferase</keyword>
<keyword evidence="5" id="KW-0134">Cell wall</keyword>
<evidence type="ECO:0000256" key="10">
    <source>
        <dbReference type="ARBA" id="ARBA00022801"/>
    </source>
</evidence>
<dbReference type="PIRSF" id="PIRSF037299">
    <property type="entry name" value="Glycosidase_CRH1_prd"/>
    <property type="match status" value="1"/>
</dbReference>
<gene>
    <name evidence="25" type="ORF">N7498_008205</name>
</gene>
<keyword evidence="13" id="KW-0325">Glycoprotein</keyword>
<dbReference type="InterPro" id="IPR000757">
    <property type="entry name" value="Beta-glucanase-like"/>
</dbReference>
<dbReference type="GO" id="GO:0005886">
    <property type="term" value="C:plasma membrane"/>
    <property type="evidence" value="ECO:0007669"/>
    <property type="project" value="UniProtKB-SubCell"/>
</dbReference>
<reference evidence="25" key="1">
    <citation type="submission" date="2022-12" db="EMBL/GenBank/DDBJ databases">
        <authorList>
            <person name="Petersen C."/>
        </authorList>
    </citation>
    <scope>NUCLEOTIDE SEQUENCE</scope>
    <source>
        <strain evidence="25">IBT 15544</strain>
    </source>
</reference>
<feature type="chain" id="PRO_5040859427" description="Crh-like protein" evidence="23">
    <location>
        <begin position="21"/>
        <end position="351"/>
    </location>
</feature>
<dbReference type="GO" id="GO:0031505">
    <property type="term" value="P:fungal-type cell wall organization"/>
    <property type="evidence" value="ECO:0007669"/>
    <property type="project" value="TreeGrafter"/>
</dbReference>
<evidence type="ECO:0000256" key="19">
    <source>
        <dbReference type="PIRNR" id="PIRNR037299"/>
    </source>
</evidence>
<comment type="function">
    <text evidence="18">Dual chitinase/transglycosylase that plays a role in cell wall architecture. Chitinase and transglycosylase activities are coupled. Required for the polysaccharide cross-linking at the septa and the cell wall. More specifically, transfers chitin to 1,6-beta-glucan in the cell wall.</text>
</comment>
<dbReference type="CDD" id="cd02183">
    <property type="entry name" value="GH16_fungal_CRH1_transglycosylase"/>
    <property type="match status" value="1"/>
</dbReference>
<comment type="similarity">
    <text evidence="17">Belongs to the glycosyl hydrolase 16 family. CRH1 subfamily.</text>
</comment>
<evidence type="ECO:0000256" key="16">
    <source>
        <dbReference type="ARBA" id="ARBA00023316"/>
    </source>
</evidence>
<evidence type="ECO:0000313" key="26">
    <source>
        <dbReference type="Proteomes" id="UP001150904"/>
    </source>
</evidence>
<organism evidence="25 26">
    <name type="scientific">Penicillium cinerascens</name>
    <dbReference type="NCBI Taxonomy" id="70096"/>
    <lineage>
        <taxon>Eukaryota</taxon>
        <taxon>Fungi</taxon>
        <taxon>Dikarya</taxon>
        <taxon>Ascomycota</taxon>
        <taxon>Pezizomycotina</taxon>
        <taxon>Eurotiomycetes</taxon>
        <taxon>Eurotiomycetidae</taxon>
        <taxon>Eurotiales</taxon>
        <taxon>Aspergillaceae</taxon>
        <taxon>Penicillium</taxon>
    </lineage>
</organism>
<feature type="active site" description="Nucleophile" evidence="20">
    <location>
        <position position="131"/>
    </location>
</feature>
<dbReference type="GO" id="GO:0008843">
    <property type="term" value="F:endochitinase activity"/>
    <property type="evidence" value="ECO:0007669"/>
    <property type="project" value="UniProtKB-EC"/>
</dbReference>
<keyword evidence="16" id="KW-0961">Cell wall biogenesis/degradation</keyword>
<keyword evidence="22" id="KW-1133">Transmembrane helix</keyword>
<evidence type="ECO:0000256" key="18">
    <source>
        <dbReference type="ARBA" id="ARBA00093308"/>
    </source>
</evidence>
<dbReference type="InterPro" id="IPR017168">
    <property type="entry name" value="CHR-like"/>
</dbReference>
<feature type="disulfide bond" evidence="21">
    <location>
        <begin position="26"/>
        <end position="43"/>
    </location>
</feature>
<name>A0A9W9MC17_9EURO</name>
<keyword evidence="8" id="KW-0808">Transferase</keyword>
<evidence type="ECO:0000256" key="8">
    <source>
        <dbReference type="ARBA" id="ARBA00022679"/>
    </source>
</evidence>
<evidence type="ECO:0000313" key="25">
    <source>
        <dbReference type="EMBL" id="KAJ5194767.1"/>
    </source>
</evidence>
<evidence type="ECO:0000256" key="7">
    <source>
        <dbReference type="ARBA" id="ARBA00022676"/>
    </source>
</evidence>
<dbReference type="GO" id="GO:0009277">
    <property type="term" value="C:fungal-type cell wall"/>
    <property type="evidence" value="ECO:0007669"/>
    <property type="project" value="TreeGrafter"/>
</dbReference>
<dbReference type="RefSeq" id="XP_058305255.1">
    <property type="nucleotide sequence ID" value="XM_058455267.1"/>
</dbReference>
<keyword evidence="12 21" id="KW-1015">Disulfide bond</keyword>
<feature type="domain" description="GH16" evidence="24">
    <location>
        <begin position="28"/>
        <end position="260"/>
    </location>
</feature>
<keyword evidence="22" id="KW-0812">Transmembrane</keyword>
<feature type="transmembrane region" description="Helical" evidence="22">
    <location>
        <begin position="330"/>
        <end position="349"/>
    </location>
</feature>
<proteinExistence type="inferred from homology"/>
<comment type="catalytic activity">
    <reaction evidence="1">
        <text>Random endo-hydrolysis of N-acetyl-beta-D-glucosaminide (1-&gt;4)-beta-linkages in chitin and chitodextrins.</text>
        <dbReference type="EC" id="3.2.1.14"/>
    </reaction>
</comment>
<dbReference type="EC" id="3.2.-.-" evidence="19"/>
<evidence type="ECO:0000256" key="17">
    <source>
        <dbReference type="ARBA" id="ARBA00038074"/>
    </source>
</evidence>
<evidence type="ECO:0000256" key="23">
    <source>
        <dbReference type="SAM" id="SignalP"/>
    </source>
</evidence>
<evidence type="ECO:0000256" key="3">
    <source>
        <dbReference type="ARBA" id="ARBA00004609"/>
    </source>
</evidence>
<evidence type="ECO:0000256" key="11">
    <source>
        <dbReference type="ARBA" id="ARBA00023136"/>
    </source>
</evidence>
<evidence type="ECO:0000256" key="22">
    <source>
        <dbReference type="SAM" id="Phobius"/>
    </source>
</evidence>
<dbReference type="GO" id="GO:0098552">
    <property type="term" value="C:side of membrane"/>
    <property type="evidence" value="ECO:0007669"/>
    <property type="project" value="UniProtKB-KW"/>
</dbReference>
<evidence type="ECO:0000256" key="20">
    <source>
        <dbReference type="PIRSR" id="PIRSR037299-1"/>
    </source>
</evidence>
<dbReference type="Pfam" id="PF00722">
    <property type="entry name" value="Glyco_hydro_16"/>
    <property type="match status" value="1"/>
</dbReference>
<evidence type="ECO:0000256" key="14">
    <source>
        <dbReference type="ARBA" id="ARBA00023288"/>
    </source>
</evidence>